<dbReference type="InterPro" id="IPR014710">
    <property type="entry name" value="RmlC-like_jellyroll"/>
</dbReference>
<dbReference type="GO" id="GO:0016740">
    <property type="term" value="F:transferase activity"/>
    <property type="evidence" value="ECO:0007669"/>
    <property type="project" value="UniProtKB-KW"/>
</dbReference>
<feature type="domain" description="DUF985" evidence="2">
    <location>
        <begin position="318"/>
        <end position="404"/>
    </location>
</feature>
<dbReference type="SUPFAM" id="SSF51182">
    <property type="entry name" value="RmlC-like cupins"/>
    <property type="match status" value="1"/>
</dbReference>
<dbReference type="EMBL" id="JAVLAM010000001">
    <property type="protein sequence ID" value="MDT7013731.1"/>
    <property type="molecule type" value="Genomic_DNA"/>
</dbReference>
<dbReference type="Gene3D" id="2.60.120.10">
    <property type="entry name" value="Jelly Rolls"/>
    <property type="match status" value="1"/>
</dbReference>
<name>A0AAW8W640_9LACO</name>
<dbReference type="InterPro" id="IPR026591">
    <property type="entry name" value="Sirtuin_cat_small_dom_sf"/>
</dbReference>
<dbReference type="InterPro" id="IPR011051">
    <property type="entry name" value="RmlC_Cupin_sf"/>
</dbReference>
<dbReference type="Pfam" id="PF06172">
    <property type="entry name" value="Cupin_5"/>
    <property type="match status" value="1"/>
</dbReference>
<evidence type="ECO:0000313" key="3">
    <source>
        <dbReference type="EMBL" id="MDT7013731.1"/>
    </source>
</evidence>
<organism evidence="3 4">
    <name type="scientific">Levilactobacillus namurensis</name>
    <dbReference type="NCBI Taxonomy" id="380393"/>
    <lineage>
        <taxon>Bacteria</taxon>
        <taxon>Bacillati</taxon>
        <taxon>Bacillota</taxon>
        <taxon>Bacilli</taxon>
        <taxon>Lactobacillales</taxon>
        <taxon>Lactobacillaceae</taxon>
        <taxon>Levilactobacillus</taxon>
    </lineage>
</organism>
<comment type="caution">
    <text evidence="3">The sequence shown here is derived from an EMBL/GenBank/DDBJ whole genome shotgun (WGS) entry which is preliminary data.</text>
</comment>
<protein>
    <submittedName>
        <fullName evidence="3">Cupin domain-containing protein</fullName>
    </submittedName>
</protein>
<dbReference type="InterPro" id="IPR029035">
    <property type="entry name" value="DHS-like_NAD/FAD-binding_dom"/>
</dbReference>
<proteinExistence type="predicted"/>
<dbReference type="Proteomes" id="UP001254075">
    <property type="component" value="Unassembled WGS sequence"/>
</dbReference>
<gene>
    <name evidence="3" type="ORF">RI532_04720</name>
</gene>
<keyword evidence="1" id="KW-0808">Transferase</keyword>
<dbReference type="RefSeq" id="WP_313844769.1">
    <property type="nucleotide sequence ID" value="NZ_JAVLAM010000001.1"/>
</dbReference>
<evidence type="ECO:0000259" key="2">
    <source>
        <dbReference type="Pfam" id="PF06172"/>
    </source>
</evidence>
<evidence type="ECO:0000313" key="4">
    <source>
        <dbReference type="Proteomes" id="UP001254075"/>
    </source>
</evidence>
<dbReference type="InterPro" id="IPR009327">
    <property type="entry name" value="Cupin_DUF985"/>
</dbReference>
<accession>A0AAW8W640</accession>
<reference evidence="3" key="1">
    <citation type="submission" date="2023-08" db="EMBL/GenBank/DDBJ databases">
        <authorList>
            <person name="Page C.A."/>
            <person name="Perez-Diaz I.M."/>
        </authorList>
    </citation>
    <scope>NUCLEOTIDE SEQUENCE</scope>
    <source>
        <strain evidence="3">3.8.38</strain>
    </source>
</reference>
<dbReference type="Gene3D" id="3.40.50.1220">
    <property type="entry name" value="TPP-binding domain"/>
    <property type="match status" value="1"/>
</dbReference>
<dbReference type="SUPFAM" id="SSF52467">
    <property type="entry name" value="DHS-like NAD/FAD-binding domain"/>
    <property type="match status" value="1"/>
</dbReference>
<dbReference type="Gene3D" id="3.30.1600.10">
    <property type="entry name" value="SIR2/SIRT2 'Small Domain"/>
    <property type="match status" value="1"/>
</dbReference>
<sequence length="444" mass="49423">MPNSIQIAQHWLTDADAILVTASNGLSISEGLNLFAQDAKLHQVLGDLADKYPLSNLLTALSYHYPDPLDQWQAYARITAYYSHNYHPSSLMTTLKHLLGNKPTYFWTSNIDHHFDLAGFQNTFEIEGNWLSGVCREHPQEHGTVDLSAQLHQIYLKDQAGTLTRADRPTCDQCGAPLVLNLAGEAFQADKTRAHGFTDFLQTYQNQKLLVLELGIGPQNQLIKAPSMQLVADAPHSHYLTINKGQLYIPDNIADRAIGFSSTIDQAFHALTTGQAQGLQIEGPTQPHPQLTPQQQAKQEQAAQPFLPFYMVNRGIRPGELTMYLTIDAQHPAHFHFVERGQAWMYSMGDAVVAHCFTQEGKYYQVQLGLDKTKDQVHGFYVEAGTFIAFEHLTGDGAGFSQISGTIPPQDKGQLMVPKPDALIKLFPEQRALIERLAVTTPTH</sequence>
<dbReference type="AlphaFoldDB" id="A0AAW8W640"/>
<evidence type="ECO:0000256" key="1">
    <source>
        <dbReference type="ARBA" id="ARBA00022679"/>
    </source>
</evidence>